<keyword evidence="10" id="KW-0407">Ion channel</keyword>
<keyword evidence="8" id="KW-0406">Ion transport</keyword>
<name>A0A5N5UB75_9EURY</name>
<dbReference type="InterPro" id="IPR027359">
    <property type="entry name" value="Volt_channel_dom_sf"/>
</dbReference>
<dbReference type="SUPFAM" id="SSF81324">
    <property type="entry name" value="Voltage-gated potassium channels"/>
    <property type="match status" value="1"/>
</dbReference>
<gene>
    <name evidence="13" type="ORF">DM867_00310</name>
</gene>
<feature type="transmembrane region" description="Helical" evidence="11">
    <location>
        <begin position="100"/>
        <end position="125"/>
    </location>
</feature>
<sequence>MTTSSAPDSRREQVEFYLLDHETPAGKAVDVGLLVLNLLFVLVLVVDTYPLAPRTEMALLRFEVLVSVVLAAEYVLRIYSASDRVAELFDPYTVIDGVSILPALAVLLVPGLGVGALEVGLLRALRVARVLRFYRFTDDEVFFFGRIEEETLRGLRLLLTVLTIFFISAGLFYAAEHGPNSAVETFGDAFYYVVVTLTTVGFGDIVPVTPLGRWVTVTSILAGVLVVPWQAGRIVREWTTAQKEDVTCPQCGLSYHDPDASHCKACGHVIYQEYDSR</sequence>
<feature type="domain" description="Ion transport" evidence="12">
    <location>
        <begin position="31"/>
        <end position="227"/>
    </location>
</feature>
<accession>A0A5N5UB75</accession>
<evidence type="ECO:0000256" key="9">
    <source>
        <dbReference type="ARBA" id="ARBA00023136"/>
    </source>
</evidence>
<dbReference type="GO" id="GO:0016020">
    <property type="term" value="C:membrane"/>
    <property type="evidence" value="ECO:0007669"/>
    <property type="project" value="UniProtKB-SubCell"/>
</dbReference>
<keyword evidence="4 11" id="KW-0812">Transmembrane</keyword>
<protein>
    <submittedName>
        <fullName evidence="13">Ion transporter</fullName>
    </submittedName>
</protein>
<keyword evidence="14" id="KW-1185">Reference proteome</keyword>
<evidence type="ECO:0000313" key="14">
    <source>
        <dbReference type="Proteomes" id="UP000326865"/>
    </source>
</evidence>
<dbReference type="InterPro" id="IPR005821">
    <property type="entry name" value="Ion_trans_dom"/>
</dbReference>
<dbReference type="PRINTS" id="PR00169">
    <property type="entry name" value="KCHANNEL"/>
</dbReference>
<evidence type="ECO:0000256" key="6">
    <source>
        <dbReference type="ARBA" id="ARBA00022958"/>
    </source>
</evidence>
<keyword evidence="7 11" id="KW-1133">Transmembrane helix</keyword>
<evidence type="ECO:0000256" key="7">
    <source>
        <dbReference type="ARBA" id="ARBA00022989"/>
    </source>
</evidence>
<feature type="transmembrane region" description="Helical" evidence="11">
    <location>
        <begin position="155"/>
        <end position="175"/>
    </location>
</feature>
<keyword evidence="9 11" id="KW-0472">Membrane</keyword>
<dbReference type="EMBL" id="QKKZ01000001">
    <property type="protein sequence ID" value="KAB7515629.1"/>
    <property type="molecule type" value="Genomic_DNA"/>
</dbReference>
<proteinExistence type="predicted"/>
<dbReference type="Proteomes" id="UP000326865">
    <property type="component" value="Unassembled WGS sequence"/>
</dbReference>
<dbReference type="PANTHER" id="PTHR10027:SF10">
    <property type="entry name" value="SLOWPOKE 2, ISOFORM D"/>
    <property type="match status" value="1"/>
</dbReference>
<dbReference type="AlphaFoldDB" id="A0A5N5UB75"/>
<evidence type="ECO:0000259" key="12">
    <source>
        <dbReference type="Pfam" id="PF00520"/>
    </source>
</evidence>
<dbReference type="GO" id="GO:0005267">
    <property type="term" value="F:potassium channel activity"/>
    <property type="evidence" value="ECO:0007669"/>
    <property type="project" value="UniProtKB-KW"/>
</dbReference>
<organism evidence="13 14">
    <name type="scientific">Halosegnis rubeus</name>
    <dbReference type="NCBI Taxonomy" id="2212850"/>
    <lineage>
        <taxon>Archaea</taxon>
        <taxon>Methanobacteriati</taxon>
        <taxon>Methanobacteriota</taxon>
        <taxon>Stenosarchaea group</taxon>
        <taxon>Halobacteria</taxon>
        <taxon>Halobacteriales</taxon>
        <taxon>Natronomonadaceae</taxon>
        <taxon>Halosegnis</taxon>
    </lineage>
</organism>
<reference evidence="13 14" key="1">
    <citation type="submission" date="2019-10" db="EMBL/GenBank/DDBJ databases">
        <title>Unraveling microbial dark matter from salterns through culturing: the case of the genus Halosegnis.</title>
        <authorList>
            <person name="Duran-Viseras A."/>
            <person name="Andrei A.-S."/>
            <person name="Vera-Gargallo B."/>
            <person name="Ghai R."/>
            <person name="Sanchez-Porro C."/>
            <person name="Ventosa A."/>
        </authorList>
    </citation>
    <scope>NUCLEOTIDE SEQUENCE [LARGE SCALE GENOMIC DNA]</scope>
    <source>
        <strain evidence="13 14">F18-79</strain>
    </source>
</reference>
<feature type="transmembrane region" description="Helical" evidence="11">
    <location>
        <begin position="28"/>
        <end position="46"/>
    </location>
</feature>
<dbReference type="Gene3D" id="1.20.120.350">
    <property type="entry name" value="Voltage-gated potassium channels. Chain C"/>
    <property type="match status" value="1"/>
</dbReference>
<dbReference type="Gene3D" id="1.10.287.70">
    <property type="match status" value="1"/>
</dbReference>
<dbReference type="Pfam" id="PF00520">
    <property type="entry name" value="Ion_trans"/>
    <property type="match status" value="1"/>
</dbReference>
<evidence type="ECO:0000256" key="3">
    <source>
        <dbReference type="ARBA" id="ARBA00022538"/>
    </source>
</evidence>
<evidence type="ECO:0000256" key="8">
    <source>
        <dbReference type="ARBA" id="ARBA00023065"/>
    </source>
</evidence>
<evidence type="ECO:0000256" key="11">
    <source>
        <dbReference type="SAM" id="Phobius"/>
    </source>
</evidence>
<dbReference type="RefSeq" id="WP_152133545.1">
    <property type="nucleotide sequence ID" value="NZ_QKKZ01000001.1"/>
</dbReference>
<keyword evidence="6" id="KW-0630">Potassium</keyword>
<keyword evidence="2" id="KW-0813">Transport</keyword>
<evidence type="ECO:0000256" key="4">
    <source>
        <dbReference type="ARBA" id="ARBA00022692"/>
    </source>
</evidence>
<feature type="transmembrane region" description="Helical" evidence="11">
    <location>
        <begin position="58"/>
        <end position="80"/>
    </location>
</feature>
<keyword evidence="3" id="KW-0633">Potassium transport</keyword>
<dbReference type="InterPro" id="IPR047871">
    <property type="entry name" value="K_chnl_Slo-like"/>
</dbReference>
<comment type="caution">
    <text evidence="13">The sequence shown here is derived from an EMBL/GenBank/DDBJ whole genome shotgun (WGS) entry which is preliminary data.</text>
</comment>
<comment type="subcellular location">
    <subcellularLocation>
        <location evidence="1">Membrane</location>
        <topology evidence="1">Multi-pass membrane protein</topology>
    </subcellularLocation>
</comment>
<dbReference type="PANTHER" id="PTHR10027">
    <property type="entry name" value="CALCIUM-ACTIVATED POTASSIUM CHANNEL ALPHA CHAIN"/>
    <property type="match status" value="1"/>
</dbReference>
<evidence type="ECO:0000256" key="2">
    <source>
        <dbReference type="ARBA" id="ARBA00022448"/>
    </source>
</evidence>
<keyword evidence="5" id="KW-0631">Potassium channel</keyword>
<evidence type="ECO:0000256" key="1">
    <source>
        <dbReference type="ARBA" id="ARBA00004141"/>
    </source>
</evidence>
<evidence type="ECO:0000256" key="5">
    <source>
        <dbReference type="ARBA" id="ARBA00022826"/>
    </source>
</evidence>
<evidence type="ECO:0000256" key="10">
    <source>
        <dbReference type="ARBA" id="ARBA00023303"/>
    </source>
</evidence>
<evidence type="ECO:0000313" key="13">
    <source>
        <dbReference type="EMBL" id="KAB7515629.1"/>
    </source>
</evidence>